<keyword evidence="2" id="KW-1185">Reference proteome</keyword>
<proteinExistence type="predicted"/>
<dbReference type="EMBL" id="CAJVQB010001487">
    <property type="protein sequence ID" value="CAG8537781.1"/>
    <property type="molecule type" value="Genomic_DNA"/>
</dbReference>
<accession>A0ABM8W6G2</accession>
<organism evidence="1 2">
    <name type="scientific">Gigaspora margarita</name>
    <dbReference type="NCBI Taxonomy" id="4874"/>
    <lineage>
        <taxon>Eukaryota</taxon>
        <taxon>Fungi</taxon>
        <taxon>Fungi incertae sedis</taxon>
        <taxon>Mucoromycota</taxon>
        <taxon>Glomeromycotina</taxon>
        <taxon>Glomeromycetes</taxon>
        <taxon>Diversisporales</taxon>
        <taxon>Gigasporaceae</taxon>
        <taxon>Gigaspora</taxon>
    </lineage>
</organism>
<protein>
    <submittedName>
        <fullName evidence="1">25260_t:CDS:1</fullName>
    </submittedName>
</protein>
<comment type="caution">
    <text evidence="1">The sequence shown here is derived from an EMBL/GenBank/DDBJ whole genome shotgun (WGS) entry which is preliminary data.</text>
</comment>
<dbReference type="Proteomes" id="UP000789901">
    <property type="component" value="Unassembled WGS sequence"/>
</dbReference>
<gene>
    <name evidence="1" type="ORF">GMARGA_LOCUS3933</name>
</gene>
<evidence type="ECO:0000313" key="2">
    <source>
        <dbReference type="Proteomes" id="UP000789901"/>
    </source>
</evidence>
<name>A0ABM8W6G2_GIGMA</name>
<sequence>MVRMFLNRLKGNNTTFVAIATLKNLTEAIAAARRVEAGDYYGQRPSERGEIQQQVGTELNNIKKTIEGLALNYATLSVQLKDMKYASKSIGILISNNGMKSLALYEDDNDYSKGGDTFDEFEYEEDEFDENKS</sequence>
<reference evidence="1 2" key="1">
    <citation type="submission" date="2021-06" db="EMBL/GenBank/DDBJ databases">
        <authorList>
            <person name="Kallberg Y."/>
            <person name="Tangrot J."/>
            <person name="Rosling A."/>
        </authorList>
    </citation>
    <scope>NUCLEOTIDE SEQUENCE [LARGE SCALE GENOMIC DNA]</scope>
    <source>
        <strain evidence="1 2">120-4 pot B 10/14</strain>
    </source>
</reference>
<evidence type="ECO:0000313" key="1">
    <source>
        <dbReference type="EMBL" id="CAG8537781.1"/>
    </source>
</evidence>